<reference evidence="3" key="1">
    <citation type="journal article" date="2019" name="Int. J. Syst. Evol. Microbiol.">
        <title>The Global Catalogue of Microorganisms (GCM) 10K type strain sequencing project: providing services to taxonomists for standard genome sequencing and annotation.</title>
        <authorList>
            <consortium name="The Broad Institute Genomics Platform"/>
            <consortium name="The Broad Institute Genome Sequencing Center for Infectious Disease"/>
            <person name="Wu L."/>
            <person name="Ma J."/>
        </authorList>
    </citation>
    <scope>NUCLEOTIDE SEQUENCE [LARGE SCALE GENOMIC DNA]</scope>
    <source>
        <strain evidence="3">CGMCC 1.15339</strain>
    </source>
</reference>
<sequence>MFIHHVNGIDWLEGRTPKQKSELLFDSMDDFILYMDDNEDLNAKLKDQRIKMMFVLGVSTIAALILFHKTKAKENVSE</sequence>
<name>A0ABQ1JIC1_9GAMM</name>
<keyword evidence="3" id="KW-1185">Reference proteome</keyword>
<evidence type="ECO:0000313" key="2">
    <source>
        <dbReference type="EMBL" id="GGB67076.1"/>
    </source>
</evidence>
<comment type="caution">
    <text evidence="2">The sequence shown here is derived from an EMBL/GenBank/DDBJ whole genome shotgun (WGS) entry which is preliminary data.</text>
</comment>
<dbReference type="Proteomes" id="UP000617555">
    <property type="component" value="Unassembled WGS sequence"/>
</dbReference>
<dbReference type="EMBL" id="BMII01000025">
    <property type="protein sequence ID" value="GGB67076.1"/>
    <property type="molecule type" value="Genomic_DNA"/>
</dbReference>
<protein>
    <submittedName>
        <fullName evidence="2">Uncharacterized protein</fullName>
    </submittedName>
</protein>
<feature type="transmembrane region" description="Helical" evidence="1">
    <location>
        <begin position="50"/>
        <end position="67"/>
    </location>
</feature>
<gene>
    <name evidence="2" type="ORF">GCM10011607_29650</name>
</gene>
<keyword evidence="1" id="KW-1133">Transmembrane helix</keyword>
<accession>A0ABQ1JIC1</accession>
<organism evidence="2 3">
    <name type="scientific">Shewanella inventionis</name>
    <dbReference type="NCBI Taxonomy" id="1738770"/>
    <lineage>
        <taxon>Bacteria</taxon>
        <taxon>Pseudomonadati</taxon>
        <taxon>Pseudomonadota</taxon>
        <taxon>Gammaproteobacteria</taxon>
        <taxon>Alteromonadales</taxon>
        <taxon>Shewanellaceae</taxon>
        <taxon>Shewanella</taxon>
    </lineage>
</organism>
<proteinExistence type="predicted"/>
<evidence type="ECO:0000313" key="3">
    <source>
        <dbReference type="Proteomes" id="UP000617555"/>
    </source>
</evidence>
<keyword evidence="1" id="KW-0472">Membrane</keyword>
<evidence type="ECO:0000256" key="1">
    <source>
        <dbReference type="SAM" id="Phobius"/>
    </source>
</evidence>
<dbReference type="RefSeq" id="WP_188740144.1">
    <property type="nucleotide sequence ID" value="NZ_BMII01000025.1"/>
</dbReference>
<keyword evidence="1" id="KW-0812">Transmembrane</keyword>